<keyword evidence="2" id="KW-0472">Membrane</keyword>
<feature type="transmembrane region" description="Helical" evidence="2">
    <location>
        <begin position="89"/>
        <end position="111"/>
    </location>
</feature>
<feature type="transmembrane region" description="Helical" evidence="2">
    <location>
        <begin position="62"/>
        <end position="83"/>
    </location>
</feature>
<dbReference type="RefSeq" id="WP_336349499.1">
    <property type="nucleotide sequence ID" value="NZ_JAZAQL010000001.1"/>
</dbReference>
<protein>
    <submittedName>
        <fullName evidence="3">Uncharacterized protein</fullName>
    </submittedName>
</protein>
<comment type="caution">
    <text evidence="3">The sequence shown here is derived from an EMBL/GenBank/DDBJ whole genome shotgun (WGS) entry which is preliminary data.</text>
</comment>
<evidence type="ECO:0000256" key="2">
    <source>
        <dbReference type="SAM" id="Phobius"/>
    </source>
</evidence>
<sequence>MGAADPGDESATDRITAADEDAPATDAEERVDVVWFPADDDYVVVAAGDGDRAVAFHRYGRLIVAGIGALFAALGVVILHGFVTANTSLAWPTSGVVFGVGALAATAYVYWRYDPEPAPGVVARDEPVDSARDEFDFED</sequence>
<evidence type="ECO:0000313" key="3">
    <source>
        <dbReference type="EMBL" id="MFC6952525.1"/>
    </source>
</evidence>
<reference evidence="3 4" key="1">
    <citation type="journal article" date="2019" name="Int. J. Syst. Evol. Microbiol.">
        <title>The Global Catalogue of Microorganisms (GCM) 10K type strain sequencing project: providing services to taxonomists for standard genome sequencing and annotation.</title>
        <authorList>
            <consortium name="The Broad Institute Genomics Platform"/>
            <consortium name="The Broad Institute Genome Sequencing Center for Infectious Disease"/>
            <person name="Wu L."/>
            <person name="Ma J."/>
        </authorList>
    </citation>
    <scope>NUCLEOTIDE SEQUENCE [LARGE SCALE GENOMIC DNA]</scope>
    <source>
        <strain evidence="3 4">GX26</strain>
    </source>
</reference>
<dbReference type="EMBL" id="JBHSXN010000001">
    <property type="protein sequence ID" value="MFC6952525.1"/>
    <property type="molecule type" value="Genomic_DNA"/>
</dbReference>
<keyword evidence="2" id="KW-0812">Transmembrane</keyword>
<accession>A0ABD5VAB5</accession>
<dbReference type="AlphaFoldDB" id="A0ABD5VAB5"/>
<keyword evidence="2" id="KW-1133">Transmembrane helix</keyword>
<organism evidence="3 4">
    <name type="scientific">Halorubellus litoreus</name>
    <dbReference type="NCBI Taxonomy" id="755308"/>
    <lineage>
        <taxon>Archaea</taxon>
        <taxon>Methanobacteriati</taxon>
        <taxon>Methanobacteriota</taxon>
        <taxon>Stenosarchaea group</taxon>
        <taxon>Halobacteria</taxon>
        <taxon>Halobacteriales</taxon>
        <taxon>Halorubellaceae</taxon>
        <taxon>Halorubellus</taxon>
    </lineage>
</organism>
<proteinExistence type="predicted"/>
<feature type="region of interest" description="Disordered" evidence="1">
    <location>
        <begin position="1"/>
        <end position="26"/>
    </location>
</feature>
<name>A0ABD5VAB5_9EURY</name>
<feature type="compositionally biased region" description="Acidic residues" evidence="1">
    <location>
        <begin position="1"/>
        <end position="10"/>
    </location>
</feature>
<dbReference type="Proteomes" id="UP001596395">
    <property type="component" value="Unassembled WGS sequence"/>
</dbReference>
<keyword evidence="4" id="KW-1185">Reference proteome</keyword>
<evidence type="ECO:0000313" key="4">
    <source>
        <dbReference type="Proteomes" id="UP001596395"/>
    </source>
</evidence>
<gene>
    <name evidence="3" type="ORF">ACFQGB_06580</name>
</gene>
<evidence type="ECO:0000256" key="1">
    <source>
        <dbReference type="SAM" id="MobiDB-lite"/>
    </source>
</evidence>